<evidence type="ECO:0000256" key="1">
    <source>
        <dbReference type="ARBA" id="ARBA00007359"/>
    </source>
</evidence>
<keyword evidence="3" id="KW-0378">Hydrolase</keyword>
<evidence type="ECO:0000259" key="5">
    <source>
        <dbReference type="Pfam" id="PF03372"/>
    </source>
</evidence>
<dbReference type="RefSeq" id="WP_131608427.1">
    <property type="nucleotide sequence ID" value="NZ_SJSM01000004.1"/>
</dbReference>
<dbReference type="GO" id="GO:0006308">
    <property type="term" value="P:DNA catabolic process"/>
    <property type="evidence" value="ECO:0007669"/>
    <property type="project" value="InterPro"/>
</dbReference>
<dbReference type="GO" id="GO:0004536">
    <property type="term" value="F:DNA nuclease activity"/>
    <property type="evidence" value="ECO:0007669"/>
    <property type="project" value="InterPro"/>
</dbReference>
<evidence type="ECO:0000313" key="6">
    <source>
        <dbReference type="EMBL" id="TCC97015.1"/>
    </source>
</evidence>
<dbReference type="PANTHER" id="PTHR11371">
    <property type="entry name" value="DEOXYRIBONUCLEASE"/>
    <property type="match status" value="1"/>
</dbReference>
<dbReference type="InterPro" id="IPR036691">
    <property type="entry name" value="Endo/exonu/phosph_ase_sf"/>
</dbReference>
<comment type="caution">
    <text evidence="6">The sequence shown here is derived from an EMBL/GenBank/DDBJ whole genome shotgun (WGS) entry which is preliminary data.</text>
</comment>
<dbReference type="AlphaFoldDB" id="A0A4R0NA82"/>
<keyword evidence="7" id="KW-1185">Reference proteome</keyword>
<dbReference type="SUPFAM" id="SSF56219">
    <property type="entry name" value="DNase I-like"/>
    <property type="match status" value="1"/>
</dbReference>
<feature type="signal peptide" evidence="4">
    <location>
        <begin position="1"/>
        <end position="18"/>
    </location>
</feature>
<evidence type="ECO:0000313" key="7">
    <source>
        <dbReference type="Proteomes" id="UP000291117"/>
    </source>
</evidence>
<dbReference type="GO" id="GO:0016787">
    <property type="term" value="F:hydrolase activity"/>
    <property type="evidence" value="ECO:0007669"/>
    <property type="project" value="UniProtKB-KW"/>
</dbReference>
<accession>A0A4R0NA82</accession>
<organism evidence="6 7">
    <name type="scientific">Pedobacter hiemivivus</name>
    <dbReference type="NCBI Taxonomy" id="2530454"/>
    <lineage>
        <taxon>Bacteria</taxon>
        <taxon>Pseudomonadati</taxon>
        <taxon>Bacteroidota</taxon>
        <taxon>Sphingobacteriia</taxon>
        <taxon>Sphingobacteriales</taxon>
        <taxon>Sphingobacteriaceae</taxon>
        <taxon>Pedobacter</taxon>
    </lineage>
</organism>
<name>A0A4R0NA82_9SPHI</name>
<dbReference type="PANTHER" id="PTHR11371:SF31">
    <property type="entry name" value="EXTRACELLULAR NUCLEASE"/>
    <property type="match status" value="1"/>
</dbReference>
<keyword evidence="2" id="KW-0540">Nuclease</keyword>
<dbReference type="EMBL" id="SJSM01000004">
    <property type="protein sequence ID" value="TCC97015.1"/>
    <property type="molecule type" value="Genomic_DNA"/>
</dbReference>
<dbReference type="Proteomes" id="UP000291117">
    <property type="component" value="Unassembled WGS sequence"/>
</dbReference>
<reference evidence="6 7" key="1">
    <citation type="submission" date="2019-02" db="EMBL/GenBank/DDBJ databases">
        <title>Pedobacter sp. RP-3-8 sp. nov., isolated from Arctic soil.</title>
        <authorList>
            <person name="Dahal R.H."/>
        </authorList>
    </citation>
    <scope>NUCLEOTIDE SEQUENCE [LARGE SCALE GENOMIC DNA]</scope>
    <source>
        <strain evidence="6 7">RP-3-8</strain>
    </source>
</reference>
<evidence type="ECO:0000256" key="3">
    <source>
        <dbReference type="ARBA" id="ARBA00022801"/>
    </source>
</evidence>
<dbReference type="InterPro" id="IPR016202">
    <property type="entry name" value="DNase_I"/>
</dbReference>
<dbReference type="InterPro" id="IPR005135">
    <property type="entry name" value="Endo/exonuclease/phosphatase"/>
</dbReference>
<dbReference type="OrthoDB" id="5500612at2"/>
<gene>
    <name evidence="6" type="ORF">EZ444_09150</name>
</gene>
<protein>
    <submittedName>
        <fullName evidence="6">Endonuclease</fullName>
    </submittedName>
</protein>
<dbReference type="Pfam" id="PF03372">
    <property type="entry name" value="Exo_endo_phos"/>
    <property type="match status" value="1"/>
</dbReference>
<comment type="similarity">
    <text evidence="1">Belongs to the DNase I family.</text>
</comment>
<keyword evidence="6" id="KW-0255">Endonuclease</keyword>
<dbReference type="SMART" id="SM00476">
    <property type="entry name" value="DNaseIc"/>
    <property type="match status" value="1"/>
</dbReference>
<feature type="chain" id="PRO_5020790508" evidence="4">
    <location>
        <begin position="19"/>
        <end position="273"/>
    </location>
</feature>
<feature type="domain" description="Endonuclease/exonuclease/phosphatase" evidence="5">
    <location>
        <begin position="24"/>
        <end position="259"/>
    </location>
</feature>
<evidence type="ECO:0000256" key="4">
    <source>
        <dbReference type="SAM" id="SignalP"/>
    </source>
</evidence>
<dbReference type="CDD" id="cd10283">
    <property type="entry name" value="MnuA_DNase1-like"/>
    <property type="match status" value="1"/>
</dbReference>
<keyword evidence="4" id="KW-0732">Signal</keyword>
<dbReference type="GO" id="GO:0004519">
    <property type="term" value="F:endonuclease activity"/>
    <property type="evidence" value="ECO:0007669"/>
    <property type="project" value="UniProtKB-KW"/>
</dbReference>
<dbReference type="Gene3D" id="3.60.10.10">
    <property type="entry name" value="Endonuclease/exonuclease/phosphatase"/>
    <property type="match status" value="1"/>
</dbReference>
<evidence type="ECO:0000256" key="2">
    <source>
        <dbReference type="ARBA" id="ARBA00022722"/>
    </source>
</evidence>
<sequence length="273" mass="31026">MKKYIILLLIFISFAAYSQNVTLGSWNIQNFGKSKNDDELAYIAKVVNKFDVIAIQEVVAGYGGSQAVARLADELNRMGSKWDYVISNPTSSPTGSSKERYAFVWNTSKVKKNGTAWLEETYGLMIDREPYYCRFAVGRKTFTVANFHAVPKSKQPETEIKYFKFLPDLYPGDNLIFCGDFNLPQSHSVFNPLWKTGHTSAFRGQKTSLKQKCVNGNCLASEYDNFYFKASGINVLRTGIVHFYQDFEDLRAARLISDHVPIYMQFSLDVIAK</sequence>
<proteinExistence type="inferred from homology"/>